<evidence type="ECO:0000313" key="2">
    <source>
        <dbReference type="EMBL" id="ADD93684.1"/>
    </source>
</evidence>
<sequence>MKKIEKSRYAILRELTDAALEEAVTTYMNDGWKPVGGLVISYNEDLEHKEYIQPMSN</sequence>
<accession>D6PD83</accession>
<dbReference type="EMBL" id="GU942993">
    <property type="protein sequence ID" value="ADD93684.1"/>
    <property type="molecule type" value="Genomic_DNA"/>
</dbReference>
<dbReference type="AlphaFoldDB" id="D6PD83"/>
<evidence type="ECO:0000259" key="1">
    <source>
        <dbReference type="Pfam" id="PF08410"/>
    </source>
</evidence>
<protein>
    <recommendedName>
        <fullName evidence="1">DUF1737 domain-containing protein</fullName>
    </recommendedName>
</protein>
<organism evidence="2">
    <name type="scientific">uncultured marine bacterium MedDCM-OCT-S04-C749</name>
    <dbReference type="NCBI Taxonomy" id="743061"/>
    <lineage>
        <taxon>Bacteria</taxon>
        <taxon>environmental samples</taxon>
    </lineage>
</organism>
<name>D6PD83_9BACT</name>
<feature type="domain" description="DUF1737" evidence="1">
    <location>
        <begin position="8"/>
        <end position="54"/>
    </location>
</feature>
<dbReference type="InterPro" id="IPR013619">
    <property type="entry name" value="DUF1737"/>
</dbReference>
<dbReference type="Pfam" id="PF08410">
    <property type="entry name" value="DUF1737"/>
    <property type="match status" value="1"/>
</dbReference>
<reference evidence="2" key="1">
    <citation type="journal article" date="2010" name="ISME J.">
        <title>Metagenome of the Mediterranean deep chlorophyll maximum studied by direct and fosmid library 454 pyrosequencing.</title>
        <authorList>
            <person name="Ghai R."/>
            <person name="Martin-Cuadrado A.B."/>
            <person name="Molto A.G."/>
            <person name="Heredia I.G."/>
            <person name="Cabrera R."/>
            <person name="Martin J."/>
            <person name="Verdu M."/>
            <person name="Deschamps P."/>
            <person name="Moreira D."/>
            <person name="Lopez-Garcia P."/>
            <person name="Mira A."/>
            <person name="Rodriguez-Valera F."/>
        </authorList>
    </citation>
    <scope>NUCLEOTIDE SEQUENCE</scope>
</reference>
<proteinExistence type="predicted"/>